<gene>
    <name evidence="1" type="ORF">PoMZ_13430</name>
</gene>
<dbReference type="AlphaFoldDB" id="A0A4P7NVG7"/>
<reference evidence="1 2" key="1">
    <citation type="journal article" date="2019" name="Mol. Biol. Evol.">
        <title>Blast fungal genomes show frequent chromosomal changes, gene gains and losses, and effector gene turnover.</title>
        <authorList>
            <person name="Gomez Luciano L.B."/>
            <person name="Jason Tsai I."/>
            <person name="Chuma I."/>
            <person name="Tosa Y."/>
            <person name="Chen Y.H."/>
            <person name="Li J.Y."/>
            <person name="Li M.Y."/>
            <person name="Jade Lu M.Y."/>
            <person name="Nakayashiki H."/>
            <person name="Li W.H."/>
        </authorList>
    </citation>
    <scope>NUCLEOTIDE SEQUENCE [LARGE SCALE GENOMIC DNA]</scope>
    <source>
        <strain evidence="1">MZ5-1-6</strain>
    </source>
</reference>
<dbReference type="Proteomes" id="UP000294847">
    <property type="component" value="Chromosome 7"/>
</dbReference>
<name>A0A4P7NVG7_PYROR</name>
<accession>A0A4P7NVG7</accession>
<evidence type="ECO:0000313" key="1">
    <source>
        <dbReference type="EMBL" id="QBZ66453.1"/>
    </source>
</evidence>
<dbReference type="EMBL" id="CP034210">
    <property type="protein sequence ID" value="QBZ66453.1"/>
    <property type="molecule type" value="Genomic_DNA"/>
</dbReference>
<sequence>MARGLGVANPVTGFKVCEKRMVAMVQSKLALGRPGTSKWYVADLQENLPLEIWWDLRLRAATAQSSQRHLEGRPAYTGYDWQEKPLLDLLRGNM</sequence>
<protein>
    <submittedName>
        <fullName evidence="1">Uncharacterized protein</fullName>
    </submittedName>
</protein>
<organism evidence="1 2">
    <name type="scientific">Pyricularia oryzae</name>
    <name type="common">Rice blast fungus</name>
    <name type="synonym">Magnaporthe oryzae</name>
    <dbReference type="NCBI Taxonomy" id="318829"/>
    <lineage>
        <taxon>Eukaryota</taxon>
        <taxon>Fungi</taxon>
        <taxon>Dikarya</taxon>
        <taxon>Ascomycota</taxon>
        <taxon>Pezizomycotina</taxon>
        <taxon>Sordariomycetes</taxon>
        <taxon>Sordariomycetidae</taxon>
        <taxon>Magnaporthales</taxon>
        <taxon>Pyriculariaceae</taxon>
        <taxon>Pyricularia</taxon>
    </lineage>
</organism>
<evidence type="ECO:0000313" key="2">
    <source>
        <dbReference type="Proteomes" id="UP000294847"/>
    </source>
</evidence>
<proteinExistence type="predicted"/>